<keyword evidence="3" id="KW-1185">Reference proteome</keyword>
<organism evidence="2 3">
    <name type="scientific">Pseudovibrio denitrificans</name>
    <dbReference type="NCBI Taxonomy" id="258256"/>
    <lineage>
        <taxon>Bacteria</taxon>
        <taxon>Pseudomonadati</taxon>
        <taxon>Pseudomonadota</taxon>
        <taxon>Alphaproteobacteria</taxon>
        <taxon>Hyphomicrobiales</taxon>
        <taxon>Stappiaceae</taxon>
        <taxon>Pseudovibrio</taxon>
    </lineage>
</organism>
<gene>
    <name evidence="2" type="ORF">SAMN05444141_109349</name>
</gene>
<keyword evidence="1" id="KW-0812">Transmembrane</keyword>
<evidence type="ECO:0000313" key="2">
    <source>
        <dbReference type="EMBL" id="SFU13978.1"/>
    </source>
</evidence>
<keyword evidence="1" id="KW-1133">Transmembrane helix</keyword>
<reference evidence="3" key="1">
    <citation type="submission" date="2016-10" db="EMBL/GenBank/DDBJ databases">
        <authorList>
            <person name="Varghese N."/>
            <person name="Submissions S."/>
        </authorList>
    </citation>
    <scope>NUCLEOTIDE SEQUENCE [LARGE SCALE GENOMIC DNA]</scope>
    <source>
        <strain evidence="3">DSM 17465</strain>
    </source>
</reference>
<proteinExistence type="predicted"/>
<feature type="transmembrane region" description="Helical" evidence="1">
    <location>
        <begin position="80"/>
        <end position="96"/>
    </location>
</feature>
<evidence type="ECO:0000256" key="1">
    <source>
        <dbReference type="SAM" id="Phobius"/>
    </source>
</evidence>
<feature type="transmembrane region" description="Helical" evidence="1">
    <location>
        <begin position="12"/>
        <end position="32"/>
    </location>
</feature>
<feature type="transmembrane region" description="Helical" evidence="1">
    <location>
        <begin position="44"/>
        <end position="68"/>
    </location>
</feature>
<dbReference type="AlphaFoldDB" id="A0A1I7DQK0"/>
<protein>
    <submittedName>
        <fullName evidence="2">Uncharacterized protein</fullName>
    </submittedName>
</protein>
<dbReference type="EMBL" id="FPBD01000009">
    <property type="protein sequence ID" value="SFU13978.1"/>
    <property type="molecule type" value="Genomic_DNA"/>
</dbReference>
<evidence type="ECO:0000313" key="3">
    <source>
        <dbReference type="Proteomes" id="UP000183371"/>
    </source>
</evidence>
<keyword evidence="1" id="KW-0472">Membrane</keyword>
<dbReference type="Proteomes" id="UP000183371">
    <property type="component" value="Unassembled WGS sequence"/>
</dbReference>
<name>A0A1I7DQK0_9HYPH</name>
<feature type="transmembrane region" description="Helical" evidence="1">
    <location>
        <begin position="116"/>
        <end position="138"/>
    </location>
</feature>
<sequence>MDTREKMNGHSWVLIVYSLIPFISYLIVEYIWVVDHYYTEKKPVFVFMLCFCWTLISIFYLSLMYFNFISAYVKLESKEHLNLSILFLLASIFFLLEYSGGYPFKFNIGFLSYAQYWLMCFLVSFSSSMIIFYIVNVLGTTLSGRE</sequence>
<accession>A0A1I7DQK0</accession>